<dbReference type="PANTHER" id="PTHR48078:SF6">
    <property type="entry name" value="L-THREONINE DEHYDRATASE CATABOLIC TDCB"/>
    <property type="match status" value="1"/>
</dbReference>
<dbReference type="CDD" id="cd01563">
    <property type="entry name" value="Thr-synth_1"/>
    <property type="match status" value="1"/>
</dbReference>
<evidence type="ECO:0000313" key="5">
    <source>
        <dbReference type="EMBL" id="MCY6485040.1"/>
    </source>
</evidence>
<comment type="cofactor">
    <cofactor evidence="1">
        <name>pyridoxal 5'-phosphate</name>
        <dbReference type="ChEBI" id="CHEBI:597326"/>
    </cofactor>
</comment>
<evidence type="ECO:0000256" key="3">
    <source>
        <dbReference type="ARBA" id="ARBA00023239"/>
    </source>
</evidence>
<dbReference type="Gene3D" id="3.40.50.1100">
    <property type="match status" value="2"/>
</dbReference>
<name>A0ABT4D1B9_9CLOT</name>
<dbReference type="RefSeq" id="WP_268041365.1">
    <property type="nucleotide sequence ID" value="NZ_JAPQER010000005.1"/>
</dbReference>
<proteinExistence type="predicted"/>
<keyword evidence="2" id="KW-0663">Pyridoxal phosphate</keyword>
<gene>
    <name evidence="5" type="ORF">OW763_11885</name>
</gene>
<keyword evidence="3" id="KW-0456">Lyase</keyword>
<feature type="domain" description="Tryptophan synthase beta chain-like PALP" evidence="4">
    <location>
        <begin position="63"/>
        <end position="356"/>
    </location>
</feature>
<dbReference type="InterPro" id="IPR050147">
    <property type="entry name" value="Ser/Thr_Dehydratase"/>
</dbReference>
<evidence type="ECO:0000259" key="4">
    <source>
        <dbReference type="Pfam" id="PF00291"/>
    </source>
</evidence>
<evidence type="ECO:0000313" key="6">
    <source>
        <dbReference type="Proteomes" id="UP001078443"/>
    </source>
</evidence>
<dbReference type="InterPro" id="IPR001926">
    <property type="entry name" value="TrpB-like_PALP"/>
</dbReference>
<dbReference type="PANTHER" id="PTHR48078">
    <property type="entry name" value="THREONINE DEHYDRATASE, MITOCHONDRIAL-RELATED"/>
    <property type="match status" value="1"/>
</dbReference>
<comment type="caution">
    <text evidence="5">The sequence shown here is derived from an EMBL/GenBank/DDBJ whole genome shotgun (WGS) entry which is preliminary data.</text>
</comment>
<dbReference type="EMBL" id="JAPQER010000005">
    <property type="protein sequence ID" value="MCY6485040.1"/>
    <property type="molecule type" value="Genomic_DNA"/>
</dbReference>
<sequence>MKYLCKKCGNLYDANDKIIKCKCGGALWLDFTGKLKKSDIKQNDFTMWRYAKAYPVKRENVKISFGEGLTPLSSINYKGHKILVKQDNLMPTGSFKDRGVVMVTNYLNNLGVTKFAEDSSGNGGSSFAGYCALGGIDCKIFIPAGTSQGKIAQMKVYGADLIEVEGTRADVANEAMKNIGGSVYVGHNWHPLFVHGVKSLAYELWEQNEFKEPDNIVCVAGNGSIVTGIYIGFKELLNIGEIDKMPKIYAIQTDNCNTLYREFVGDTINFKPLPTIAEGISIYRPTKLKEVVDLVRETNGKFISVTEDEIKNELLKVGKKGFYIEPTSATGFAGLSKLINDNVINKKEQTAIIISGNGLKATDKILNLL</sequence>
<dbReference type="InterPro" id="IPR000634">
    <property type="entry name" value="Ser/Thr_deHydtase_PyrdxlP-BS"/>
</dbReference>
<evidence type="ECO:0000256" key="2">
    <source>
        <dbReference type="ARBA" id="ARBA00022898"/>
    </source>
</evidence>
<organism evidence="5 6">
    <name type="scientific">Clostridium aestuarii</name>
    <dbReference type="NCBI Taxonomy" id="338193"/>
    <lineage>
        <taxon>Bacteria</taxon>
        <taxon>Bacillati</taxon>
        <taxon>Bacillota</taxon>
        <taxon>Clostridia</taxon>
        <taxon>Eubacteriales</taxon>
        <taxon>Clostridiaceae</taxon>
        <taxon>Clostridium</taxon>
    </lineage>
</organism>
<reference evidence="5" key="1">
    <citation type="submission" date="2022-12" db="EMBL/GenBank/DDBJ databases">
        <authorList>
            <person name="Wang J."/>
        </authorList>
    </citation>
    <scope>NUCLEOTIDE SEQUENCE</scope>
    <source>
        <strain evidence="5">HY-45-18</strain>
    </source>
</reference>
<dbReference type="PROSITE" id="PS00165">
    <property type="entry name" value="DEHYDRATASE_SER_THR"/>
    <property type="match status" value="1"/>
</dbReference>
<dbReference type="SUPFAM" id="SSF53686">
    <property type="entry name" value="Tryptophan synthase beta subunit-like PLP-dependent enzymes"/>
    <property type="match status" value="1"/>
</dbReference>
<dbReference type="Proteomes" id="UP001078443">
    <property type="component" value="Unassembled WGS sequence"/>
</dbReference>
<evidence type="ECO:0000256" key="1">
    <source>
        <dbReference type="ARBA" id="ARBA00001933"/>
    </source>
</evidence>
<accession>A0ABT4D1B9</accession>
<protein>
    <submittedName>
        <fullName evidence="5">Threonine synthase</fullName>
    </submittedName>
</protein>
<keyword evidence="6" id="KW-1185">Reference proteome</keyword>
<dbReference type="Pfam" id="PF00291">
    <property type="entry name" value="PALP"/>
    <property type="match status" value="1"/>
</dbReference>
<dbReference type="InterPro" id="IPR036052">
    <property type="entry name" value="TrpB-like_PALP_sf"/>
</dbReference>